<dbReference type="InParanoid" id="A0A067R0J8"/>
<feature type="region of interest" description="Disordered" evidence="1">
    <location>
        <begin position="49"/>
        <end position="108"/>
    </location>
</feature>
<name>A0A067R0J8_ZOONE</name>
<protein>
    <submittedName>
        <fullName evidence="2">Uncharacterized protein</fullName>
    </submittedName>
</protein>
<proteinExistence type="predicted"/>
<evidence type="ECO:0000313" key="3">
    <source>
        <dbReference type="Proteomes" id="UP000027135"/>
    </source>
</evidence>
<feature type="compositionally biased region" description="Polar residues" evidence="1">
    <location>
        <begin position="99"/>
        <end position="108"/>
    </location>
</feature>
<sequence>MRGHTKCVISVFRHSHVLFYKTFSLTVQIDDIAPLFCICTSSIGTLVSSQPREVRPGQLPAGDGSKETPLRLHPLQRRPQELHRAEVRPARGEDGALLHSTSLRTAFP</sequence>
<dbReference type="EMBL" id="KK853035">
    <property type="protein sequence ID" value="KDR12228.1"/>
    <property type="molecule type" value="Genomic_DNA"/>
</dbReference>
<organism evidence="2 3">
    <name type="scientific">Zootermopsis nevadensis</name>
    <name type="common">Dampwood termite</name>
    <dbReference type="NCBI Taxonomy" id="136037"/>
    <lineage>
        <taxon>Eukaryota</taxon>
        <taxon>Metazoa</taxon>
        <taxon>Ecdysozoa</taxon>
        <taxon>Arthropoda</taxon>
        <taxon>Hexapoda</taxon>
        <taxon>Insecta</taxon>
        <taxon>Pterygota</taxon>
        <taxon>Neoptera</taxon>
        <taxon>Polyneoptera</taxon>
        <taxon>Dictyoptera</taxon>
        <taxon>Blattodea</taxon>
        <taxon>Blattoidea</taxon>
        <taxon>Termitoidae</taxon>
        <taxon>Termopsidae</taxon>
        <taxon>Zootermopsis</taxon>
    </lineage>
</organism>
<evidence type="ECO:0000256" key="1">
    <source>
        <dbReference type="SAM" id="MobiDB-lite"/>
    </source>
</evidence>
<dbReference type="Proteomes" id="UP000027135">
    <property type="component" value="Unassembled WGS sequence"/>
</dbReference>
<accession>A0A067R0J8</accession>
<dbReference type="AlphaFoldDB" id="A0A067R0J8"/>
<reference evidence="2 3" key="1">
    <citation type="journal article" date="2014" name="Nat. Commun.">
        <title>Molecular traces of alternative social organization in a termite genome.</title>
        <authorList>
            <person name="Terrapon N."/>
            <person name="Li C."/>
            <person name="Robertson H.M."/>
            <person name="Ji L."/>
            <person name="Meng X."/>
            <person name="Booth W."/>
            <person name="Chen Z."/>
            <person name="Childers C.P."/>
            <person name="Glastad K.M."/>
            <person name="Gokhale K."/>
            <person name="Gowin J."/>
            <person name="Gronenberg W."/>
            <person name="Hermansen R.A."/>
            <person name="Hu H."/>
            <person name="Hunt B.G."/>
            <person name="Huylmans A.K."/>
            <person name="Khalil S.M."/>
            <person name="Mitchell R.D."/>
            <person name="Munoz-Torres M.C."/>
            <person name="Mustard J.A."/>
            <person name="Pan H."/>
            <person name="Reese J.T."/>
            <person name="Scharf M.E."/>
            <person name="Sun F."/>
            <person name="Vogel H."/>
            <person name="Xiao J."/>
            <person name="Yang W."/>
            <person name="Yang Z."/>
            <person name="Yang Z."/>
            <person name="Zhou J."/>
            <person name="Zhu J."/>
            <person name="Brent C.S."/>
            <person name="Elsik C.G."/>
            <person name="Goodisman M.A."/>
            <person name="Liberles D.A."/>
            <person name="Roe R.M."/>
            <person name="Vargo E.L."/>
            <person name="Vilcinskas A."/>
            <person name="Wang J."/>
            <person name="Bornberg-Bauer E."/>
            <person name="Korb J."/>
            <person name="Zhang G."/>
            <person name="Liebig J."/>
        </authorList>
    </citation>
    <scope>NUCLEOTIDE SEQUENCE [LARGE SCALE GENOMIC DNA]</scope>
    <source>
        <tissue evidence="2">Whole organism</tissue>
    </source>
</reference>
<keyword evidence="3" id="KW-1185">Reference proteome</keyword>
<gene>
    <name evidence="2" type="ORF">L798_13835</name>
</gene>
<feature type="compositionally biased region" description="Basic and acidic residues" evidence="1">
    <location>
        <begin position="78"/>
        <end position="96"/>
    </location>
</feature>
<evidence type="ECO:0000313" key="2">
    <source>
        <dbReference type="EMBL" id="KDR12228.1"/>
    </source>
</evidence>